<gene>
    <name evidence="4" type="ORF">M0638_01230</name>
</gene>
<dbReference type="Proteomes" id="UP001139516">
    <property type="component" value="Unassembled WGS sequence"/>
</dbReference>
<dbReference type="InterPro" id="IPR008327">
    <property type="entry name" value="Sig_transdc_resp-reg_antiterm"/>
</dbReference>
<comment type="caution">
    <text evidence="4">The sequence shown here is derived from an EMBL/GenBank/DDBJ whole genome shotgun (WGS) entry which is preliminary data.</text>
</comment>
<name>A0A9X1Y6K2_9PROT</name>
<dbReference type="PROSITE" id="PS50110">
    <property type="entry name" value="RESPONSE_REGULATORY"/>
    <property type="match status" value="1"/>
</dbReference>
<dbReference type="InterPro" id="IPR011006">
    <property type="entry name" value="CheY-like_superfamily"/>
</dbReference>
<accession>A0A9X1Y6K2</accession>
<dbReference type="Gene3D" id="1.10.10.10">
    <property type="entry name" value="Winged helix-like DNA-binding domain superfamily/Winged helix DNA-binding domain"/>
    <property type="match status" value="1"/>
</dbReference>
<dbReference type="SMART" id="SM01012">
    <property type="entry name" value="ANTAR"/>
    <property type="match status" value="1"/>
</dbReference>
<evidence type="ECO:0000259" key="2">
    <source>
        <dbReference type="PROSITE" id="PS50110"/>
    </source>
</evidence>
<evidence type="ECO:0000313" key="5">
    <source>
        <dbReference type="Proteomes" id="UP001139516"/>
    </source>
</evidence>
<keyword evidence="1" id="KW-0597">Phosphoprotein</keyword>
<dbReference type="SUPFAM" id="SSF52172">
    <property type="entry name" value="CheY-like"/>
    <property type="match status" value="1"/>
</dbReference>
<dbReference type="InterPro" id="IPR036388">
    <property type="entry name" value="WH-like_DNA-bd_sf"/>
</dbReference>
<dbReference type="InterPro" id="IPR001789">
    <property type="entry name" value="Sig_transdc_resp-reg_receiver"/>
</dbReference>
<dbReference type="PIRSF" id="PIRSF036382">
    <property type="entry name" value="RR_antiterm"/>
    <property type="match status" value="1"/>
</dbReference>
<evidence type="ECO:0000256" key="1">
    <source>
        <dbReference type="PROSITE-ProRule" id="PRU00169"/>
    </source>
</evidence>
<feature type="domain" description="Response regulatory" evidence="2">
    <location>
        <begin position="1"/>
        <end position="101"/>
    </location>
</feature>
<dbReference type="PROSITE" id="PS50921">
    <property type="entry name" value="ANTAR"/>
    <property type="match status" value="1"/>
</dbReference>
<keyword evidence="5" id="KW-1185">Reference proteome</keyword>
<dbReference type="GO" id="GO:0000160">
    <property type="term" value="P:phosphorelay signal transduction system"/>
    <property type="evidence" value="ECO:0007669"/>
    <property type="project" value="InterPro"/>
</dbReference>
<evidence type="ECO:0000259" key="3">
    <source>
        <dbReference type="PROSITE" id="PS50921"/>
    </source>
</evidence>
<dbReference type="Pfam" id="PF03861">
    <property type="entry name" value="ANTAR"/>
    <property type="match status" value="1"/>
</dbReference>
<evidence type="ECO:0000313" key="4">
    <source>
        <dbReference type="EMBL" id="MCK8783002.1"/>
    </source>
</evidence>
<protein>
    <submittedName>
        <fullName evidence="4">ANTAR domain-containing protein</fullName>
    </submittedName>
</protein>
<dbReference type="GO" id="GO:0003723">
    <property type="term" value="F:RNA binding"/>
    <property type="evidence" value="ECO:0007669"/>
    <property type="project" value="InterPro"/>
</dbReference>
<dbReference type="AlphaFoldDB" id="A0A9X1Y6K2"/>
<dbReference type="InterPro" id="IPR005561">
    <property type="entry name" value="ANTAR"/>
</dbReference>
<dbReference type="EMBL" id="JALPRX010000006">
    <property type="protein sequence ID" value="MCK8783002.1"/>
    <property type="molecule type" value="Genomic_DNA"/>
</dbReference>
<dbReference type="Gene3D" id="3.40.50.2300">
    <property type="match status" value="1"/>
</dbReference>
<feature type="modified residue" description="4-aspartylphosphate" evidence="1">
    <location>
        <position position="37"/>
    </location>
</feature>
<feature type="domain" description="ANTAR" evidence="3">
    <location>
        <begin position="107"/>
        <end position="168"/>
    </location>
</feature>
<dbReference type="Pfam" id="PF00072">
    <property type="entry name" value="Response_reg"/>
    <property type="match status" value="1"/>
</dbReference>
<proteinExistence type="predicted"/>
<sequence length="178" mass="19517">MKAGLEASGCTVALVASDAADLTARVREIDAEVVVCDLDDPSRDALESMRALHRDAPRPVVVFAARGEPDQIEAALEAGVAAYVVEGLAPARVRPVIEVAIRRFRAHQAMRDELARARATLADRTVVERAKGVLMRRRRLSEAEAHRALQRMAMDRGKRLSDMAEMLLHEEEAGKARS</sequence>
<reference evidence="4" key="1">
    <citation type="submission" date="2022-04" db="EMBL/GenBank/DDBJ databases">
        <title>Roseomonas acroporae sp. nov., isolated from coral Acropora digitifera.</title>
        <authorList>
            <person name="Sun H."/>
        </authorList>
    </citation>
    <scope>NUCLEOTIDE SEQUENCE</scope>
    <source>
        <strain evidence="4">NAR14</strain>
    </source>
</reference>
<organism evidence="4 5">
    <name type="scientific">Roseomonas acroporae</name>
    <dbReference type="NCBI Taxonomy" id="2937791"/>
    <lineage>
        <taxon>Bacteria</taxon>
        <taxon>Pseudomonadati</taxon>
        <taxon>Pseudomonadota</taxon>
        <taxon>Alphaproteobacteria</taxon>
        <taxon>Acetobacterales</taxon>
        <taxon>Roseomonadaceae</taxon>
        <taxon>Roseomonas</taxon>
    </lineage>
</organism>